<comment type="similarity">
    <text evidence="1">Belongs to the ADP-ribosylglycohydrolase family.</text>
</comment>
<feature type="binding site" evidence="3">
    <location>
        <position position="267"/>
    </location>
    <ligand>
        <name>Mg(2+)</name>
        <dbReference type="ChEBI" id="CHEBI:18420"/>
        <label>1</label>
    </ligand>
</feature>
<dbReference type="GO" id="GO:0016787">
    <property type="term" value="F:hydrolase activity"/>
    <property type="evidence" value="ECO:0007669"/>
    <property type="project" value="UniProtKB-KW"/>
</dbReference>
<dbReference type="EMBL" id="BONK01000005">
    <property type="protein sequence ID" value="GIG20978.1"/>
    <property type="molecule type" value="Genomic_DNA"/>
</dbReference>
<sequence>MDLSPAQLDRAVGAVLASAAGDALGSQYEFGPALADDRRVEFGVGHFGHGVGEWTDDTSMAVPLLQALARGDALSDAAVLGRIAGEWLEWSRTSLDVGAQTSRVLHGLGGVTTEDAARASARAEHERTGRSAGNGSLMRTGPVALGYLGDGDEPALVDAATRVAQLTHWEDDNADACAIWCLAIRHAILTGELDVRGQVAWIPAARRDRWASLVDEALRPEADPRDHTGRNGWIVAAFQSALTAVAGSADVVAALERAVRGGGDTDTVAAIAGALAGAVHGGSGVPGPWRALLHGWPGVRADDLVHLAERAATRRHSPCGRTVTQAQ</sequence>
<evidence type="ECO:0008006" key="6">
    <source>
        <dbReference type="Google" id="ProtNLM"/>
    </source>
</evidence>
<evidence type="ECO:0000313" key="5">
    <source>
        <dbReference type="Proteomes" id="UP000632740"/>
    </source>
</evidence>
<dbReference type="GO" id="GO:0046872">
    <property type="term" value="F:metal ion binding"/>
    <property type="evidence" value="ECO:0007669"/>
    <property type="project" value="UniProtKB-KW"/>
</dbReference>
<evidence type="ECO:0000313" key="4">
    <source>
        <dbReference type="EMBL" id="GIG20978.1"/>
    </source>
</evidence>
<keyword evidence="5" id="KW-1185">Reference proteome</keyword>
<organism evidence="4 5">
    <name type="scientific">Cellulomonas chitinilytica</name>
    <dbReference type="NCBI Taxonomy" id="398759"/>
    <lineage>
        <taxon>Bacteria</taxon>
        <taxon>Bacillati</taxon>
        <taxon>Actinomycetota</taxon>
        <taxon>Actinomycetes</taxon>
        <taxon>Micrococcales</taxon>
        <taxon>Cellulomonadaceae</taxon>
        <taxon>Cellulomonas</taxon>
    </lineage>
</organism>
<accession>A0A919TZL4</accession>
<feature type="binding site" evidence="3">
    <location>
        <position position="55"/>
    </location>
    <ligand>
        <name>Mg(2+)</name>
        <dbReference type="ChEBI" id="CHEBI:18420"/>
        <label>1</label>
    </ligand>
</feature>
<comment type="cofactor">
    <cofactor evidence="3">
        <name>Mg(2+)</name>
        <dbReference type="ChEBI" id="CHEBI:18420"/>
    </cofactor>
    <text evidence="3">Binds 2 magnesium ions per subunit.</text>
</comment>
<keyword evidence="3" id="KW-0460">Magnesium</keyword>
<dbReference type="SUPFAM" id="SSF101478">
    <property type="entry name" value="ADP-ribosylglycohydrolase"/>
    <property type="match status" value="1"/>
</dbReference>
<evidence type="ECO:0000256" key="2">
    <source>
        <dbReference type="ARBA" id="ARBA00022801"/>
    </source>
</evidence>
<protein>
    <recommendedName>
        <fullName evidence="6">ADP-ribosylglycohydrolase family protein</fullName>
    </recommendedName>
</protein>
<dbReference type="InterPro" id="IPR005502">
    <property type="entry name" value="Ribosyl_crysJ1"/>
</dbReference>
<reference evidence="4" key="1">
    <citation type="submission" date="2021-01" db="EMBL/GenBank/DDBJ databases">
        <title>Whole genome shotgun sequence of Cellulomonas chitinilytica NBRC 110799.</title>
        <authorList>
            <person name="Komaki H."/>
            <person name="Tamura T."/>
        </authorList>
    </citation>
    <scope>NUCLEOTIDE SEQUENCE</scope>
    <source>
        <strain evidence="4">NBRC 110799</strain>
    </source>
</reference>
<feature type="binding site" evidence="3">
    <location>
        <position position="56"/>
    </location>
    <ligand>
        <name>Mg(2+)</name>
        <dbReference type="ChEBI" id="CHEBI:18420"/>
        <label>1</label>
    </ligand>
</feature>
<keyword evidence="3" id="KW-0479">Metal-binding</keyword>
<feature type="binding site" evidence="3">
    <location>
        <position position="57"/>
    </location>
    <ligand>
        <name>Mg(2+)</name>
        <dbReference type="ChEBI" id="CHEBI:18420"/>
        <label>1</label>
    </ligand>
</feature>
<dbReference type="InterPro" id="IPR050792">
    <property type="entry name" value="ADP-ribosylglycohydrolase"/>
</dbReference>
<proteinExistence type="inferred from homology"/>
<dbReference type="RefSeq" id="WP_203751374.1">
    <property type="nucleotide sequence ID" value="NZ_BONK01000005.1"/>
</dbReference>
<feature type="binding site" evidence="3">
    <location>
        <position position="264"/>
    </location>
    <ligand>
        <name>Mg(2+)</name>
        <dbReference type="ChEBI" id="CHEBI:18420"/>
        <label>1</label>
    </ligand>
</feature>
<keyword evidence="2" id="KW-0378">Hydrolase</keyword>
<name>A0A919TZL4_9CELL</name>
<dbReference type="Gene3D" id="1.10.4080.10">
    <property type="entry name" value="ADP-ribosylation/Crystallin J1"/>
    <property type="match status" value="1"/>
</dbReference>
<dbReference type="PANTHER" id="PTHR16222:SF24">
    <property type="entry name" value="ADP-RIBOSYLHYDROLASE ARH3"/>
    <property type="match status" value="1"/>
</dbReference>
<dbReference type="InterPro" id="IPR036705">
    <property type="entry name" value="Ribosyl_crysJ1_sf"/>
</dbReference>
<dbReference type="Pfam" id="PF03747">
    <property type="entry name" value="ADP_ribosyl_GH"/>
    <property type="match status" value="1"/>
</dbReference>
<evidence type="ECO:0000256" key="3">
    <source>
        <dbReference type="PIRSR" id="PIRSR605502-1"/>
    </source>
</evidence>
<feature type="binding site" evidence="3">
    <location>
        <position position="266"/>
    </location>
    <ligand>
        <name>Mg(2+)</name>
        <dbReference type="ChEBI" id="CHEBI:18420"/>
        <label>1</label>
    </ligand>
</feature>
<evidence type="ECO:0000256" key="1">
    <source>
        <dbReference type="ARBA" id="ARBA00010702"/>
    </source>
</evidence>
<dbReference type="PANTHER" id="PTHR16222">
    <property type="entry name" value="ADP-RIBOSYLGLYCOHYDROLASE"/>
    <property type="match status" value="1"/>
</dbReference>
<dbReference type="Proteomes" id="UP000632740">
    <property type="component" value="Unassembled WGS sequence"/>
</dbReference>
<gene>
    <name evidence="4" type="ORF">Cch01nite_17020</name>
</gene>
<comment type="caution">
    <text evidence="4">The sequence shown here is derived from an EMBL/GenBank/DDBJ whole genome shotgun (WGS) entry which is preliminary data.</text>
</comment>
<dbReference type="AlphaFoldDB" id="A0A919TZL4"/>